<dbReference type="EMBL" id="JAKUCV010005324">
    <property type="protein sequence ID" value="KAJ4831628.1"/>
    <property type="molecule type" value="Genomic_DNA"/>
</dbReference>
<sequence>MGWSSSALSLISLYPEDSSGTGCGMVIAKINTRSGGGGVLRPNVARDRIVMFLGFHGEAERRGMAEPLNSQVEKKRSVKSMEEWNDGSRLANTPRNTTPFAEEEEILSSRPANRESTVVEAFVNRVLLILAKTNAKKHLRIKKRKKITASGSIKSLASGDSSTQDGEFLAGNRRAATAVSAIALESEEDGEVSKTLEEWSGTKPRVGLKGTRFFPKTQHGVVPNGHRIAVYGVFQNMEANWERNFDIILLLFDLMD</sequence>
<dbReference type="Proteomes" id="UP001141552">
    <property type="component" value="Unassembled WGS sequence"/>
</dbReference>
<accession>A0A9Q0J7V3</accession>
<evidence type="ECO:0000313" key="2">
    <source>
        <dbReference type="Proteomes" id="UP001141552"/>
    </source>
</evidence>
<protein>
    <submittedName>
        <fullName evidence="1">Uncharacterized protein</fullName>
    </submittedName>
</protein>
<gene>
    <name evidence="1" type="ORF">Tsubulata_044754</name>
</gene>
<comment type="caution">
    <text evidence="1">The sequence shown here is derived from an EMBL/GenBank/DDBJ whole genome shotgun (WGS) entry which is preliminary data.</text>
</comment>
<reference evidence="1" key="2">
    <citation type="journal article" date="2023" name="Plants (Basel)">
        <title>Annotation of the Turnera subulata (Passifloraceae) Draft Genome Reveals the S-Locus Evolved after the Divergence of Turneroideae from Passifloroideae in a Stepwise Manner.</title>
        <authorList>
            <person name="Henning P.M."/>
            <person name="Roalson E.H."/>
            <person name="Mir W."/>
            <person name="McCubbin A.G."/>
            <person name="Shore J.S."/>
        </authorList>
    </citation>
    <scope>NUCLEOTIDE SEQUENCE</scope>
    <source>
        <strain evidence="1">F60SS</strain>
    </source>
</reference>
<keyword evidence="2" id="KW-1185">Reference proteome</keyword>
<dbReference type="AlphaFoldDB" id="A0A9Q0J7V3"/>
<reference evidence="1" key="1">
    <citation type="submission" date="2022-02" db="EMBL/GenBank/DDBJ databases">
        <authorList>
            <person name="Henning P.M."/>
            <person name="McCubbin A.G."/>
            <person name="Shore J.S."/>
        </authorList>
    </citation>
    <scope>NUCLEOTIDE SEQUENCE</scope>
    <source>
        <strain evidence="1">F60SS</strain>
        <tissue evidence="1">Leaves</tissue>
    </source>
</reference>
<proteinExistence type="predicted"/>
<evidence type="ECO:0000313" key="1">
    <source>
        <dbReference type="EMBL" id="KAJ4831628.1"/>
    </source>
</evidence>
<name>A0A9Q0J7V3_9ROSI</name>
<organism evidence="1 2">
    <name type="scientific">Turnera subulata</name>
    <dbReference type="NCBI Taxonomy" id="218843"/>
    <lineage>
        <taxon>Eukaryota</taxon>
        <taxon>Viridiplantae</taxon>
        <taxon>Streptophyta</taxon>
        <taxon>Embryophyta</taxon>
        <taxon>Tracheophyta</taxon>
        <taxon>Spermatophyta</taxon>
        <taxon>Magnoliopsida</taxon>
        <taxon>eudicotyledons</taxon>
        <taxon>Gunneridae</taxon>
        <taxon>Pentapetalae</taxon>
        <taxon>rosids</taxon>
        <taxon>fabids</taxon>
        <taxon>Malpighiales</taxon>
        <taxon>Passifloraceae</taxon>
        <taxon>Turnera</taxon>
    </lineage>
</organism>